<comment type="caution">
    <text evidence="3">The sequence shown here is derived from an EMBL/GenBank/DDBJ whole genome shotgun (WGS) entry which is preliminary data.</text>
</comment>
<proteinExistence type="inferred from homology"/>
<feature type="compositionally biased region" description="Acidic residues" evidence="2">
    <location>
        <begin position="15"/>
        <end position="25"/>
    </location>
</feature>
<accession>A0ABR2K386</accession>
<evidence type="ECO:0000256" key="1">
    <source>
        <dbReference type="ARBA" id="ARBA00034491"/>
    </source>
</evidence>
<evidence type="ECO:0000313" key="4">
    <source>
        <dbReference type="Proteomes" id="UP001470230"/>
    </source>
</evidence>
<dbReference type="Proteomes" id="UP001470230">
    <property type="component" value="Unassembled WGS sequence"/>
</dbReference>
<evidence type="ECO:0000256" key="2">
    <source>
        <dbReference type="SAM" id="MobiDB-lite"/>
    </source>
</evidence>
<evidence type="ECO:0000313" key="3">
    <source>
        <dbReference type="EMBL" id="KAK8885372.1"/>
    </source>
</evidence>
<dbReference type="SMART" id="SM01385">
    <property type="entry name" value="DSS1_SEM1"/>
    <property type="match status" value="1"/>
</dbReference>
<name>A0ABR2K386_9EUKA</name>
<gene>
    <name evidence="3" type="ORF">M9Y10_040820</name>
</gene>
<feature type="region of interest" description="Disordered" evidence="2">
    <location>
        <begin position="1"/>
        <end position="25"/>
    </location>
</feature>
<reference evidence="3 4" key="1">
    <citation type="submission" date="2024-04" db="EMBL/GenBank/DDBJ databases">
        <title>Tritrichomonas musculus Genome.</title>
        <authorList>
            <person name="Alves-Ferreira E."/>
            <person name="Grigg M."/>
            <person name="Lorenzi H."/>
            <person name="Galac M."/>
        </authorList>
    </citation>
    <scope>NUCLEOTIDE SEQUENCE [LARGE SCALE GENOMIC DNA]</scope>
    <source>
        <strain evidence="3 4">EAF2021</strain>
    </source>
</reference>
<dbReference type="InterPro" id="IPR007834">
    <property type="entry name" value="DSS1_SEM1"/>
</dbReference>
<comment type="similarity">
    <text evidence="1">Belongs to the DSS1/SEM1 family.</text>
</comment>
<keyword evidence="4" id="KW-1185">Reference proteome</keyword>
<dbReference type="EMBL" id="JAPFFF010000007">
    <property type="protein sequence ID" value="KAK8885372.1"/>
    <property type="molecule type" value="Genomic_DNA"/>
</dbReference>
<protein>
    <submittedName>
        <fullName evidence="3">Uncharacterized protein</fullName>
    </submittedName>
</protein>
<organism evidence="3 4">
    <name type="scientific">Tritrichomonas musculus</name>
    <dbReference type="NCBI Taxonomy" id="1915356"/>
    <lineage>
        <taxon>Eukaryota</taxon>
        <taxon>Metamonada</taxon>
        <taxon>Parabasalia</taxon>
        <taxon>Tritrichomonadida</taxon>
        <taxon>Tritrichomonadidae</taxon>
        <taxon>Tritrichomonas</taxon>
    </lineage>
</organism>
<feature type="compositionally biased region" description="Basic and acidic residues" evidence="2">
    <location>
        <begin position="1"/>
        <end position="14"/>
    </location>
</feature>
<sequence>MSEQQKEQQPKEAEAEQNQEFDIQHDDEFEDFQSRCPQTVETTQHGEWRDDWDDDIVEDFTAILAEQRQHFK</sequence>